<evidence type="ECO:0000313" key="1">
    <source>
        <dbReference type="EMBL" id="GIQ93040.1"/>
    </source>
</evidence>
<feature type="non-terminal residue" evidence="1">
    <location>
        <position position="1"/>
    </location>
</feature>
<dbReference type="AlphaFoldDB" id="A0A9K3DEU5"/>
<gene>
    <name evidence="1" type="ORF">KIPB_017210</name>
</gene>
<proteinExistence type="predicted"/>
<reference evidence="1 2" key="1">
    <citation type="journal article" date="2018" name="PLoS ONE">
        <title>The draft genome of Kipferlia bialata reveals reductive genome evolution in fornicate parasites.</title>
        <authorList>
            <person name="Tanifuji G."/>
            <person name="Takabayashi S."/>
            <person name="Kume K."/>
            <person name="Takagi M."/>
            <person name="Nakayama T."/>
            <person name="Kamikawa R."/>
            <person name="Inagaki Y."/>
            <person name="Hashimoto T."/>
        </authorList>
    </citation>
    <scope>NUCLEOTIDE SEQUENCE [LARGE SCALE GENOMIC DNA]</scope>
    <source>
        <strain evidence="1">NY0173</strain>
    </source>
</reference>
<sequence>AKRAEEVLDIADRHKQGDEFRHVFKAVRPENLHNAKLVVKVSDERPSHSTPQTEGR</sequence>
<dbReference type="Proteomes" id="UP000265618">
    <property type="component" value="Unassembled WGS sequence"/>
</dbReference>
<organism evidence="1 2">
    <name type="scientific">Kipferlia bialata</name>
    <dbReference type="NCBI Taxonomy" id="797122"/>
    <lineage>
        <taxon>Eukaryota</taxon>
        <taxon>Metamonada</taxon>
        <taxon>Carpediemonas-like organisms</taxon>
        <taxon>Kipferlia</taxon>
    </lineage>
</organism>
<keyword evidence="2" id="KW-1185">Reference proteome</keyword>
<name>A0A9K3DEU5_9EUKA</name>
<protein>
    <submittedName>
        <fullName evidence="1">Uncharacterized protein</fullName>
    </submittedName>
</protein>
<accession>A0A9K3DEU5</accession>
<comment type="caution">
    <text evidence="1">The sequence shown here is derived from an EMBL/GenBank/DDBJ whole genome shotgun (WGS) entry which is preliminary data.</text>
</comment>
<dbReference type="EMBL" id="BDIP01011278">
    <property type="protein sequence ID" value="GIQ93040.1"/>
    <property type="molecule type" value="Genomic_DNA"/>
</dbReference>
<evidence type="ECO:0000313" key="2">
    <source>
        <dbReference type="Proteomes" id="UP000265618"/>
    </source>
</evidence>
<feature type="non-terminal residue" evidence="1">
    <location>
        <position position="56"/>
    </location>
</feature>